<dbReference type="InterPro" id="IPR046348">
    <property type="entry name" value="SIS_dom_sf"/>
</dbReference>
<keyword evidence="5 9" id="KW-0479">Metal-binding</keyword>
<evidence type="ECO:0000256" key="3">
    <source>
        <dbReference type="ARBA" id="ARBA00009894"/>
    </source>
</evidence>
<feature type="binding site" evidence="9">
    <location>
        <position position="173"/>
    </location>
    <ligand>
        <name>Zn(2+)</name>
        <dbReference type="ChEBI" id="CHEBI:29105"/>
    </ligand>
</feature>
<evidence type="ECO:0000256" key="8">
    <source>
        <dbReference type="ARBA" id="ARBA00023277"/>
    </source>
</evidence>
<dbReference type="GO" id="GO:2001061">
    <property type="term" value="P:D-glycero-D-manno-heptose 7-phosphate biosynthetic process"/>
    <property type="evidence" value="ECO:0007669"/>
    <property type="project" value="UniProtKB-UniPathway"/>
</dbReference>
<comment type="miscellaneous">
    <text evidence="9">The reaction produces a racemic mixture of D-glycero-alpha-D-manno-heptose 7-phosphate and D-glycero-beta-D-manno-heptose 7-phosphate.</text>
</comment>
<evidence type="ECO:0000256" key="2">
    <source>
        <dbReference type="ARBA" id="ARBA00004496"/>
    </source>
</evidence>
<dbReference type="Proteomes" id="UP000239549">
    <property type="component" value="Unassembled WGS sequence"/>
</dbReference>
<dbReference type="Gene3D" id="3.40.50.10490">
    <property type="entry name" value="Glucose-6-phosphate isomerase like protein, domain 1"/>
    <property type="match status" value="1"/>
</dbReference>
<dbReference type="UniPathway" id="UPA00041">
    <property type="reaction ID" value="UER00436"/>
</dbReference>
<comment type="function">
    <text evidence="9">Catalyzes the isomerization of sedoheptulose 7-phosphate in D-glycero-D-manno-heptose 7-phosphate.</text>
</comment>
<dbReference type="AlphaFoldDB" id="A0A2L2XB54"/>
<dbReference type="EC" id="5.3.1.28" evidence="9"/>
<dbReference type="InterPro" id="IPR050099">
    <property type="entry name" value="SIS_GmhA/DiaA_subfam"/>
</dbReference>
<evidence type="ECO:0000259" key="10">
    <source>
        <dbReference type="PROSITE" id="PS51464"/>
    </source>
</evidence>
<sequence>MNAPIKNADSIWRDAVKIIQSHYKNEFFNSINNIVDILFDCFTKNGRLLVFGNGGSAADAQHICGELVGRFQKERSPLDALALTTNTSVLTAWANDYDYHTVFSRQIEAYGRPGDVAWGISTSGNSGNVVQGLKKAKEIGLFTVGLLGGGGGQCIKYCDVSLVVDSKDTPRIQEIHLISYHIICALLEERIFQND</sequence>
<feature type="binding site" evidence="9">
    <location>
        <position position="62"/>
    </location>
    <ligand>
        <name>Zn(2+)</name>
        <dbReference type="ChEBI" id="CHEBI:29105"/>
    </ligand>
</feature>
<comment type="pathway">
    <text evidence="9">Carbohydrate biosynthesis; D-glycero-D-manno-heptose 7-phosphate biosynthesis; D-glycero-alpha-D-manno-heptose 7-phosphate and D-glycero-beta-D-manno-heptose 7-phosphate from sedoheptulose 7-phosphate: step 1/1.</text>
</comment>
<dbReference type="Pfam" id="PF13580">
    <property type="entry name" value="SIS_2"/>
    <property type="match status" value="1"/>
</dbReference>
<name>A0A2L2XB54_9FIRM</name>
<comment type="subcellular location">
    <subcellularLocation>
        <location evidence="2 9">Cytoplasm</location>
    </subcellularLocation>
</comment>
<comment type="catalytic activity">
    <reaction evidence="1 9">
        <text>2 D-sedoheptulose 7-phosphate = D-glycero-alpha-D-manno-heptose 7-phosphate + D-glycero-beta-D-manno-heptose 7-phosphate</text>
        <dbReference type="Rhea" id="RHEA:27489"/>
        <dbReference type="ChEBI" id="CHEBI:57483"/>
        <dbReference type="ChEBI" id="CHEBI:60203"/>
        <dbReference type="ChEBI" id="CHEBI:60204"/>
        <dbReference type="EC" id="5.3.1.28"/>
    </reaction>
</comment>
<dbReference type="CDD" id="cd05006">
    <property type="entry name" value="SIS_GmhA"/>
    <property type="match status" value="1"/>
</dbReference>
<dbReference type="PROSITE" id="PS51464">
    <property type="entry name" value="SIS"/>
    <property type="match status" value="1"/>
</dbReference>
<keyword evidence="12" id="KW-1185">Reference proteome</keyword>
<dbReference type="PANTHER" id="PTHR30390">
    <property type="entry name" value="SEDOHEPTULOSE 7-PHOSPHATE ISOMERASE / DNAA INITIATOR-ASSOCIATING FACTOR FOR REPLICATION INITIATION"/>
    <property type="match status" value="1"/>
</dbReference>
<feature type="binding site" evidence="9">
    <location>
        <begin position="95"/>
        <end position="96"/>
    </location>
    <ligand>
        <name>substrate</name>
    </ligand>
</feature>
<evidence type="ECO:0000256" key="1">
    <source>
        <dbReference type="ARBA" id="ARBA00000348"/>
    </source>
</evidence>
<dbReference type="OrthoDB" id="9781311at2"/>
<evidence type="ECO:0000313" key="12">
    <source>
        <dbReference type="Proteomes" id="UP000239549"/>
    </source>
</evidence>
<dbReference type="GO" id="GO:0008968">
    <property type="term" value="F:D-sedoheptulose 7-phosphate isomerase activity"/>
    <property type="evidence" value="ECO:0007669"/>
    <property type="project" value="UniProtKB-UniRule"/>
</dbReference>
<dbReference type="RefSeq" id="WP_104371835.1">
    <property type="nucleotide sequence ID" value="NZ_BFAV01000102.1"/>
</dbReference>
<keyword evidence="7 9" id="KW-0413">Isomerase</keyword>
<dbReference type="HAMAP" id="MF_00067">
    <property type="entry name" value="GmhA"/>
    <property type="match status" value="1"/>
</dbReference>
<accession>A0A2L2XB54</accession>
<feature type="binding site" evidence="9">
    <location>
        <position position="173"/>
    </location>
    <ligand>
        <name>substrate</name>
    </ligand>
</feature>
<comment type="caution">
    <text evidence="11">The sequence shown here is derived from an EMBL/GenBank/DDBJ whole genome shotgun (WGS) entry which is preliminary data.</text>
</comment>
<evidence type="ECO:0000256" key="4">
    <source>
        <dbReference type="ARBA" id="ARBA00022490"/>
    </source>
</evidence>
<evidence type="ECO:0000256" key="6">
    <source>
        <dbReference type="ARBA" id="ARBA00022833"/>
    </source>
</evidence>
<comment type="similarity">
    <text evidence="3 9">Belongs to the SIS family. GmhA subfamily.</text>
</comment>
<dbReference type="GO" id="GO:0005737">
    <property type="term" value="C:cytoplasm"/>
    <property type="evidence" value="ECO:0007669"/>
    <property type="project" value="UniProtKB-SubCell"/>
</dbReference>
<evidence type="ECO:0000256" key="9">
    <source>
        <dbReference type="HAMAP-Rule" id="MF_00067"/>
    </source>
</evidence>
<keyword evidence="6 9" id="KW-0862">Zinc</keyword>
<feature type="binding site" evidence="9">
    <location>
        <begin position="53"/>
        <end position="55"/>
    </location>
    <ligand>
        <name>substrate</name>
    </ligand>
</feature>
<feature type="binding site" evidence="9">
    <location>
        <position position="66"/>
    </location>
    <ligand>
        <name>substrate</name>
    </ligand>
</feature>
<proteinExistence type="inferred from homology"/>
<feature type="binding site" evidence="9">
    <location>
        <position position="66"/>
    </location>
    <ligand>
        <name>Zn(2+)</name>
        <dbReference type="ChEBI" id="CHEBI:29105"/>
    </ligand>
</feature>
<dbReference type="InterPro" id="IPR001347">
    <property type="entry name" value="SIS_dom"/>
</dbReference>
<dbReference type="SUPFAM" id="SSF53697">
    <property type="entry name" value="SIS domain"/>
    <property type="match status" value="1"/>
</dbReference>
<evidence type="ECO:0000256" key="5">
    <source>
        <dbReference type="ARBA" id="ARBA00022723"/>
    </source>
</evidence>
<dbReference type="PANTHER" id="PTHR30390:SF6">
    <property type="entry name" value="DNAA INITIATOR-ASSOCIATING PROTEIN DIAA"/>
    <property type="match status" value="1"/>
</dbReference>
<reference evidence="12" key="1">
    <citation type="submission" date="2018-02" db="EMBL/GenBank/DDBJ databases">
        <title>Genome sequence of Desulfocucumis palustris strain NAW-5.</title>
        <authorList>
            <person name="Watanabe M."/>
            <person name="Kojima H."/>
            <person name="Fukui M."/>
        </authorList>
    </citation>
    <scope>NUCLEOTIDE SEQUENCE [LARGE SCALE GENOMIC DNA]</scope>
    <source>
        <strain evidence="12">NAW-5</strain>
    </source>
</reference>
<dbReference type="InterPro" id="IPR035461">
    <property type="entry name" value="GmhA/DiaA"/>
</dbReference>
<dbReference type="GO" id="GO:0097367">
    <property type="term" value="F:carbohydrate derivative binding"/>
    <property type="evidence" value="ECO:0007669"/>
    <property type="project" value="InterPro"/>
</dbReference>
<feature type="domain" description="SIS" evidence="10">
    <location>
        <begin position="38"/>
        <end position="195"/>
    </location>
</feature>
<keyword evidence="8 9" id="KW-0119">Carbohydrate metabolism</keyword>
<dbReference type="GO" id="GO:0005975">
    <property type="term" value="P:carbohydrate metabolic process"/>
    <property type="evidence" value="ECO:0007669"/>
    <property type="project" value="UniProtKB-UniRule"/>
</dbReference>
<dbReference type="InterPro" id="IPR004515">
    <property type="entry name" value="Phosphoheptose_Isoase"/>
</dbReference>
<feature type="binding site" evidence="9">
    <location>
        <position position="181"/>
    </location>
    <ligand>
        <name>Zn(2+)</name>
        <dbReference type="ChEBI" id="CHEBI:29105"/>
    </ligand>
</feature>
<dbReference type="EMBL" id="BFAV01000102">
    <property type="protein sequence ID" value="GBF33435.1"/>
    <property type="molecule type" value="Genomic_DNA"/>
</dbReference>
<feature type="binding site" evidence="9">
    <location>
        <position position="126"/>
    </location>
    <ligand>
        <name>substrate</name>
    </ligand>
</feature>
<protein>
    <recommendedName>
        <fullName evidence="9">Phosphoheptose isomerase</fullName>
        <ecNumber evidence="9">5.3.1.28</ecNumber>
    </recommendedName>
    <alternativeName>
        <fullName evidence="9">Sedoheptulose 7-phosphate isomerase</fullName>
    </alternativeName>
</protein>
<keyword evidence="4 9" id="KW-0963">Cytoplasm</keyword>
<comment type="cofactor">
    <cofactor evidence="9">
        <name>Zn(2+)</name>
        <dbReference type="ChEBI" id="CHEBI:29105"/>
    </cofactor>
    <text evidence="9">Binds 1 zinc ion per subunit.</text>
</comment>
<dbReference type="GO" id="GO:0008270">
    <property type="term" value="F:zinc ion binding"/>
    <property type="evidence" value="ECO:0007669"/>
    <property type="project" value="UniProtKB-UniRule"/>
</dbReference>
<evidence type="ECO:0000256" key="7">
    <source>
        <dbReference type="ARBA" id="ARBA00023235"/>
    </source>
</evidence>
<evidence type="ECO:0000313" key="11">
    <source>
        <dbReference type="EMBL" id="GBF33435.1"/>
    </source>
</evidence>
<feature type="binding site" evidence="9">
    <location>
        <begin position="121"/>
        <end position="123"/>
    </location>
    <ligand>
        <name>substrate</name>
    </ligand>
</feature>
<gene>
    <name evidence="9" type="primary">gmhA</name>
    <name evidence="11" type="ORF">DCCM_2536</name>
</gene>
<organism evidence="11 12">
    <name type="scientific">Desulfocucumis palustris</name>
    <dbReference type="NCBI Taxonomy" id="1898651"/>
    <lineage>
        <taxon>Bacteria</taxon>
        <taxon>Bacillati</taxon>
        <taxon>Bacillota</taxon>
        <taxon>Clostridia</taxon>
        <taxon>Eubacteriales</taxon>
        <taxon>Desulfocucumaceae</taxon>
        <taxon>Desulfocucumis</taxon>
    </lineage>
</organism>